<dbReference type="GeneID" id="79267643"/>
<dbReference type="InterPro" id="IPR041698">
    <property type="entry name" value="Methyltransf_25"/>
</dbReference>
<organism evidence="3 4">
    <name type="scientific">Halosegnis marinus</name>
    <dbReference type="NCBI Taxonomy" id="3034023"/>
    <lineage>
        <taxon>Archaea</taxon>
        <taxon>Methanobacteriati</taxon>
        <taxon>Methanobacteriota</taxon>
        <taxon>Stenosarchaea group</taxon>
        <taxon>Halobacteria</taxon>
        <taxon>Halobacteriales</taxon>
        <taxon>Natronomonadaceae</taxon>
        <taxon>Halosegnis</taxon>
    </lineage>
</organism>
<dbReference type="RefSeq" id="WP_276234085.1">
    <property type="nucleotide sequence ID" value="NZ_CP119802.1"/>
</dbReference>
<evidence type="ECO:0000259" key="2">
    <source>
        <dbReference type="Pfam" id="PF13649"/>
    </source>
</evidence>
<dbReference type="GO" id="GO:0102208">
    <property type="term" value="F:2-polyprenyl-6-hydroxyphenol methylase activity"/>
    <property type="evidence" value="ECO:0007669"/>
    <property type="project" value="UniProtKB-EC"/>
</dbReference>
<dbReference type="SUPFAM" id="SSF53335">
    <property type="entry name" value="S-adenosyl-L-methionine-dependent methyltransferases"/>
    <property type="match status" value="1"/>
</dbReference>
<dbReference type="Gene3D" id="3.40.50.150">
    <property type="entry name" value="Vaccinia Virus protein VP39"/>
    <property type="match status" value="1"/>
</dbReference>
<reference evidence="3 4" key="1">
    <citation type="journal article" date="2019" name="Int. J. Syst. Evol. Microbiol.">
        <title>The Global Catalogue of Microorganisms (GCM) 10K type strain sequencing project: providing services to taxonomists for standard genome sequencing and annotation.</title>
        <authorList>
            <consortium name="The Broad Institute Genomics Platform"/>
            <consortium name="The Broad Institute Genome Sequencing Center for Infectious Disease"/>
            <person name="Wu L."/>
            <person name="Ma J."/>
        </authorList>
    </citation>
    <scope>NUCLEOTIDE SEQUENCE [LARGE SCALE GENOMIC DNA]</scope>
    <source>
        <strain evidence="3 4">DT85</strain>
    </source>
</reference>
<dbReference type="Pfam" id="PF13649">
    <property type="entry name" value="Methyltransf_25"/>
    <property type="match status" value="1"/>
</dbReference>
<dbReference type="AlphaFoldDB" id="A0ABD5ZR66"/>
<dbReference type="CDD" id="cd02440">
    <property type="entry name" value="AdoMet_MTases"/>
    <property type="match status" value="1"/>
</dbReference>
<proteinExistence type="predicted"/>
<dbReference type="GO" id="GO:0061542">
    <property type="term" value="F:3-demethylubiquinol 3-O-methyltransferase activity"/>
    <property type="evidence" value="ECO:0007669"/>
    <property type="project" value="UniProtKB-EC"/>
</dbReference>
<feature type="region of interest" description="Disordered" evidence="1">
    <location>
        <begin position="1"/>
        <end position="21"/>
    </location>
</feature>
<dbReference type="EC" id="2.1.1.64" evidence="3"/>
<evidence type="ECO:0000313" key="4">
    <source>
        <dbReference type="Proteomes" id="UP001596398"/>
    </source>
</evidence>
<keyword evidence="3" id="KW-0489">Methyltransferase</keyword>
<accession>A0ABD5ZR66</accession>
<dbReference type="GO" id="GO:0032259">
    <property type="term" value="P:methylation"/>
    <property type="evidence" value="ECO:0007669"/>
    <property type="project" value="UniProtKB-KW"/>
</dbReference>
<evidence type="ECO:0000313" key="3">
    <source>
        <dbReference type="EMBL" id="MFC7235941.1"/>
    </source>
</evidence>
<name>A0ABD5ZR66_9EURY</name>
<gene>
    <name evidence="3" type="ORF">ACFQJ4_11500</name>
</gene>
<comment type="caution">
    <text evidence="3">The sequence shown here is derived from an EMBL/GenBank/DDBJ whole genome shotgun (WGS) entry which is preliminary data.</text>
</comment>
<dbReference type="EC" id="2.1.1.222" evidence="3"/>
<evidence type="ECO:0000256" key="1">
    <source>
        <dbReference type="SAM" id="MobiDB-lite"/>
    </source>
</evidence>
<dbReference type="Proteomes" id="UP001596398">
    <property type="component" value="Unassembled WGS sequence"/>
</dbReference>
<keyword evidence="4" id="KW-1185">Reference proteome</keyword>
<feature type="domain" description="Methyltransferase" evidence="2">
    <location>
        <begin position="47"/>
        <end position="138"/>
    </location>
</feature>
<keyword evidence="3" id="KW-0808">Transferase</keyword>
<dbReference type="EMBL" id="JBHTAP010000001">
    <property type="protein sequence ID" value="MFC7235941.1"/>
    <property type="molecule type" value="Genomic_DNA"/>
</dbReference>
<dbReference type="InterPro" id="IPR029063">
    <property type="entry name" value="SAM-dependent_MTases_sf"/>
</dbReference>
<sequence length="206" mass="22218">MTDDSTEPWRGRDGEFSPTYYAHKGPDATSEALADLLAARLGRDASVLEVGCNVGRHLAHLHDEGFADLTGLDINAEAIAELRETYPDLAAAGEFLVADLVATFADLGAGAFDVVYSVETLQHVAPADASVFDDVARVAGSLLVTVENETPMDGSGDDVTRVNDTIPLYHRDWREVFAGRGLEQVAVGDMGRDTLRAFRVPRLDEE</sequence>
<protein>
    <submittedName>
        <fullName evidence="3">Class I SAM-dependent methyltransferase</fullName>
        <ecNumber evidence="3">2.1.1.222</ecNumber>
        <ecNumber evidence="3">2.1.1.64</ecNumber>
    </submittedName>
</protein>